<evidence type="ECO:0000256" key="7">
    <source>
        <dbReference type="RuleBase" id="RU364145"/>
    </source>
</evidence>
<keyword evidence="6 7" id="KW-0539">Nucleus</keyword>
<keyword evidence="4 7" id="KW-0010">Activator</keyword>
<accession>A0ABM4CIL3</accession>
<evidence type="ECO:0000256" key="1">
    <source>
        <dbReference type="ARBA" id="ARBA00004123"/>
    </source>
</evidence>
<protein>
    <recommendedName>
        <fullName evidence="7">Mediator of RNA polymerase II transcription subunit 9</fullName>
    </recommendedName>
    <alternativeName>
        <fullName evidence="7">Mediator complex subunit 9</fullName>
    </alternativeName>
</protein>
<dbReference type="RefSeq" id="XP_065661583.1">
    <property type="nucleotide sequence ID" value="XM_065805511.1"/>
</dbReference>
<evidence type="ECO:0000256" key="2">
    <source>
        <dbReference type="ARBA" id="ARBA00008089"/>
    </source>
</evidence>
<comment type="function">
    <text evidence="7">Component of the Mediator complex, a coactivator involved in the regulated transcription of nearly all RNA polymerase II-dependent genes. Mediator functions as a bridge to convey information from gene-specific regulatory proteins to the basal RNA polymerase II transcription machinery. Mediator is recruited to promoters by direct interactions with regulatory proteins and serves as a scaffold for the assembly of a functional preinitiation complex with RNA polymerase II and the general transcription factors.</text>
</comment>
<comment type="subcellular location">
    <subcellularLocation>
        <location evidence="1 7">Nucleus</location>
    </subcellularLocation>
</comment>
<proteinExistence type="inferred from homology"/>
<dbReference type="Proteomes" id="UP001652625">
    <property type="component" value="Chromosome 09"/>
</dbReference>
<evidence type="ECO:0000256" key="4">
    <source>
        <dbReference type="ARBA" id="ARBA00023159"/>
    </source>
</evidence>
<keyword evidence="5 7" id="KW-0804">Transcription</keyword>
<reference evidence="9" key="1">
    <citation type="submission" date="2025-08" db="UniProtKB">
        <authorList>
            <consortium name="RefSeq"/>
        </authorList>
    </citation>
    <scope>IDENTIFICATION</scope>
</reference>
<evidence type="ECO:0000256" key="6">
    <source>
        <dbReference type="ARBA" id="ARBA00023242"/>
    </source>
</evidence>
<dbReference type="Pfam" id="PF07544">
    <property type="entry name" value="Med9"/>
    <property type="match status" value="1"/>
</dbReference>
<keyword evidence="3 7" id="KW-0805">Transcription regulation</keyword>
<dbReference type="InterPro" id="IPR011425">
    <property type="entry name" value="Med9"/>
</dbReference>
<comment type="subunit">
    <text evidence="7">Component of the Mediator complex.</text>
</comment>
<gene>
    <name evidence="9" type="primary">LOC100201493</name>
    <name evidence="7" type="synonym">MED9</name>
</gene>
<evidence type="ECO:0000313" key="8">
    <source>
        <dbReference type="Proteomes" id="UP001652625"/>
    </source>
</evidence>
<dbReference type="GeneID" id="100201493"/>
<evidence type="ECO:0000256" key="3">
    <source>
        <dbReference type="ARBA" id="ARBA00023015"/>
    </source>
</evidence>
<organism evidence="8 9">
    <name type="scientific">Hydra vulgaris</name>
    <name type="common">Hydra</name>
    <name type="synonym">Hydra attenuata</name>
    <dbReference type="NCBI Taxonomy" id="6087"/>
    <lineage>
        <taxon>Eukaryota</taxon>
        <taxon>Metazoa</taxon>
        <taxon>Cnidaria</taxon>
        <taxon>Hydrozoa</taxon>
        <taxon>Hydroidolina</taxon>
        <taxon>Anthoathecata</taxon>
        <taxon>Aplanulata</taxon>
        <taxon>Hydridae</taxon>
        <taxon>Hydra</taxon>
    </lineage>
</organism>
<sequence length="110" mass="12538">MCESVNSISAQIEVLSKEFDFLPSIISILSSADKSKESKDEIIKKVASFKNKLILCKESLSVMNGLNYSPEEQDELYKKNLNELDSKRKALETFRYLDVITNSQVKKENV</sequence>
<keyword evidence="8" id="KW-1185">Reference proteome</keyword>
<evidence type="ECO:0000313" key="9">
    <source>
        <dbReference type="RefSeq" id="XP_065661583.1"/>
    </source>
</evidence>
<comment type="similarity">
    <text evidence="2 7">Belongs to the Mediator complex subunit 9 family.</text>
</comment>
<evidence type="ECO:0000256" key="5">
    <source>
        <dbReference type="ARBA" id="ARBA00023163"/>
    </source>
</evidence>
<name>A0ABM4CIL3_HYDVU</name>